<reference evidence="2" key="2">
    <citation type="journal article" date="2017" name="J. Med. Entomol.">
        <title>Transcriptome Analysis of the Triatoma infestans (Hemiptera: Reduviidae) Integument.</title>
        <authorList>
            <person name="Calderon-Fernandez G.M."/>
            <person name="Moriconi D.E."/>
            <person name="Dulbecco A.B."/>
            <person name="Juarez M.P."/>
        </authorList>
    </citation>
    <scope>NUCLEOTIDE SEQUENCE</scope>
    <source>
        <strain evidence="2">Int1</strain>
        <tissue evidence="2">Integument</tissue>
    </source>
</reference>
<dbReference type="SUPFAM" id="SSF89837">
    <property type="entry name" value="Doublecortin (DC)"/>
    <property type="match status" value="1"/>
</dbReference>
<reference evidence="2" key="1">
    <citation type="submission" date="2016-04" db="EMBL/GenBank/DDBJ databases">
        <authorList>
            <person name="Calderon-Fernandez G.M.Sr."/>
        </authorList>
    </citation>
    <scope>NUCLEOTIDE SEQUENCE</scope>
    <source>
        <strain evidence="2">Int1</strain>
        <tissue evidence="2">Integument</tissue>
    </source>
</reference>
<dbReference type="Pfam" id="PF11834">
    <property type="entry name" value="KHA"/>
    <property type="match status" value="1"/>
</dbReference>
<dbReference type="AlphaFoldDB" id="A0A170X1B3"/>
<accession>A0A170X1B3</accession>
<proteinExistence type="predicted"/>
<evidence type="ECO:0000259" key="1">
    <source>
        <dbReference type="PROSITE" id="PS51490"/>
    </source>
</evidence>
<dbReference type="GO" id="GO:0035556">
    <property type="term" value="P:intracellular signal transduction"/>
    <property type="evidence" value="ECO:0007669"/>
    <property type="project" value="InterPro"/>
</dbReference>
<dbReference type="InterPro" id="IPR036572">
    <property type="entry name" value="Doublecortin_dom_sf"/>
</dbReference>
<protein>
    <submittedName>
        <fullName evidence="2">Btb poz domain-containing protein kctd9</fullName>
    </submittedName>
</protein>
<dbReference type="InterPro" id="IPR021789">
    <property type="entry name" value="KHA_dom"/>
</dbReference>
<name>A0A170X1B3_TRIIF</name>
<organism evidence="2">
    <name type="scientific">Triatoma infestans</name>
    <name type="common">Assassin bug</name>
    <dbReference type="NCBI Taxonomy" id="30076"/>
    <lineage>
        <taxon>Eukaryota</taxon>
        <taxon>Metazoa</taxon>
        <taxon>Ecdysozoa</taxon>
        <taxon>Arthropoda</taxon>
        <taxon>Hexapoda</taxon>
        <taxon>Insecta</taxon>
        <taxon>Pterygota</taxon>
        <taxon>Neoptera</taxon>
        <taxon>Paraneoptera</taxon>
        <taxon>Hemiptera</taxon>
        <taxon>Heteroptera</taxon>
        <taxon>Panheteroptera</taxon>
        <taxon>Cimicomorpha</taxon>
        <taxon>Reduviidae</taxon>
        <taxon>Triatominae</taxon>
        <taxon>Triatoma</taxon>
    </lineage>
</organism>
<sequence length="98" mass="11093">MFKEKMKRVVLFRNGTNVDGKVVLVTHSLDELLTAAGNKFKITAKRLFTEKGGEIDDIKLIRDDDILYVSPANIISHLIPRQDPAVPILLLHRLSRKS</sequence>
<evidence type="ECO:0000313" key="2">
    <source>
        <dbReference type="EMBL" id="JAR98412.1"/>
    </source>
</evidence>
<feature type="domain" description="KHA" evidence="1">
    <location>
        <begin position="8"/>
        <end position="87"/>
    </location>
</feature>
<dbReference type="PROSITE" id="PS51490">
    <property type="entry name" value="KHA"/>
    <property type="match status" value="1"/>
</dbReference>
<dbReference type="EMBL" id="GEMB01004888">
    <property type="protein sequence ID" value="JAR98412.1"/>
    <property type="molecule type" value="Transcribed_RNA"/>
</dbReference>
<dbReference type="CDD" id="cd17073">
    <property type="entry name" value="KHA"/>
    <property type="match status" value="1"/>
</dbReference>